<evidence type="ECO:0000256" key="1">
    <source>
        <dbReference type="SAM" id="MobiDB-lite"/>
    </source>
</evidence>
<dbReference type="SMART" id="SM00735">
    <property type="entry name" value="ZM"/>
    <property type="match status" value="1"/>
</dbReference>
<comment type="caution">
    <text evidence="3">The sequence shown here is derived from an EMBL/GenBank/DDBJ whole genome shotgun (WGS) entry which is preliminary data.</text>
</comment>
<dbReference type="EMBL" id="JAXCGZ010017822">
    <property type="protein sequence ID" value="KAK7067702.1"/>
    <property type="molecule type" value="Genomic_DNA"/>
</dbReference>
<feature type="region of interest" description="Disordered" evidence="1">
    <location>
        <begin position="27"/>
        <end position="47"/>
    </location>
</feature>
<name>A0AAN9A305_HALRR</name>
<dbReference type="AlphaFoldDB" id="A0AAN9A305"/>
<feature type="compositionally biased region" description="Polar residues" evidence="1">
    <location>
        <begin position="63"/>
        <end position="72"/>
    </location>
</feature>
<reference evidence="3 4" key="1">
    <citation type="submission" date="2023-11" db="EMBL/GenBank/DDBJ databases">
        <title>Halocaridina rubra genome assembly.</title>
        <authorList>
            <person name="Smith C."/>
        </authorList>
    </citation>
    <scope>NUCLEOTIDE SEQUENCE [LARGE SCALE GENOMIC DNA]</scope>
    <source>
        <strain evidence="3">EP-1</strain>
        <tissue evidence="3">Whole</tissue>
    </source>
</reference>
<dbReference type="InterPro" id="IPR006643">
    <property type="entry name" value="Zasp-like_motif"/>
</dbReference>
<protein>
    <recommendedName>
        <fullName evidence="2">Zasp-like motif domain-containing protein</fullName>
    </recommendedName>
</protein>
<sequence length="122" mass="13589">MQRSYTVASRNGLQMVAGSLQQIQQSQQAVNSGRLPSPNLQYNSPLPLYSPENVAEAMKVQVSPTHTPTINPVNKPKKQMGLRGMPLTYDPEQSATWQIIHEEENCQLITEHGPTESKVYSI</sequence>
<gene>
    <name evidence="3" type="ORF">SK128_021757</name>
</gene>
<feature type="region of interest" description="Disordered" evidence="1">
    <location>
        <begin position="63"/>
        <end position="88"/>
    </location>
</feature>
<evidence type="ECO:0000313" key="4">
    <source>
        <dbReference type="Proteomes" id="UP001381693"/>
    </source>
</evidence>
<evidence type="ECO:0000313" key="3">
    <source>
        <dbReference type="EMBL" id="KAK7067702.1"/>
    </source>
</evidence>
<accession>A0AAN9A305</accession>
<keyword evidence="4" id="KW-1185">Reference proteome</keyword>
<proteinExistence type="predicted"/>
<feature type="domain" description="Zasp-like motif" evidence="2">
    <location>
        <begin position="36"/>
        <end position="61"/>
    </location>
</feature>
<organism evidence="3 4">
    <name type="scientific">Halocaridina rubra</name>
    <name type="common">Hawaiian red shrimp</name>
    <dbReference type="NCBI Taxonomy" id="373956"/>
    <lineage>
        <taxon>Eukaryota</taxon>
        <taxon>Metazoa</taxon>
        <taxon>Ecdysozoa</taxon>
        <taxon>Arthropoda</taxon>
        <taxon>Crustacea</taxon>
        <taxon>Multicrustacea</taxon>
        <taxon>Malacostraca</taxon>
        <taxon>Eumalacostraca</taxon>
        <taxon>Eucarida</taxon>
        <taxon>Decapoda</taxon>
        <taxon>Pleocyemata</taxon>
        <taxon>Caridea</taxon>
        <taxon>Atyoidea</taxon>
        <taxon>Atyidae</taxon>
        <taxon>Halocaridina</taxon>
    </lineage>
</organism>
<dbReference type="Proteomes" id="UP001381693">
    <property type="component" value="Unassembled WGS sequence"/>
</dbReference>
<evidence type="ECO:0000259" key="2">
    <source>
        <dbReference type="SMART" id="SM00735"/>
    </source>
</evidence>